<dbReference type="PANTHER" id="PTHR34979">
    <property type="entry name" value="INNER MEMBRANE PROTEIN YGAZ"/>
    <property type="match status" value="1"/>
</dbReference>
<dbReference type="AlphaFoldDB" id="A0A916VGZ2"/>
<name>A0A916VGZ2_9BACL</name>
<accession>A0A916VGZ2</accession>
<proteinExistence type="inferred from homology"/>
<dbReference type="EMBL" id="BMAQ01000039">
    <property type="protein sequence ID" value="GFR39229.1"/>
    <property type="molecule type" value="Genomic_DNA"/>
</dbReference>
<evidence type="ECO:0000256" key="8">
    <source>
        <dbReference type="SAM" id="Phobius"/>
    </source>
</evidence>
<evidence type="ECO:0000256" key="3">
    <source>
        <dbReference type="ARBA" id="ARBA00022448"/>
    </source>
</evidence>
<evidence type="ECO:0000313" key="10">
    <source>
        <dbReference type="Proteomes" id="UP000654993"/>
    </source>
</evidence>
<keyword evidence="4" id="KW-1003">Cell membrane</keyword>
<gene>
    <name evidence="9" type="ORF">PRECH8_25250</name>
</gene>
<dbReference type="Pfam" id="PF03591">
    <property type="entry name" value="AzlC"/>
    <property type="match status" value="1"/>
</dbReference>
<keyword evidence="5 8" id="KW-0812">Transmembrane</keyword>
<comment type="subcellular location">
    <subcellularLocation>
        <location evidence="1">Cell membrane</location>
        <topology evidence="1">Multi-pass membrane protein</topology>
    </subcellularLocation>
</comment>
<feature type="transmembrane region" description="Helical" evidence="8">
    <location>
        <begin position="247"/>
        <end position="263"/>
    </location>
</feature>
<dbReference type="InterPro" id="IPR011606">
    <property type="entry name" value="Brnchd-chn_aa_trnsp_permease"/>
</dbReference>
<feature type="transmembrane region" description="Helical" evidence="8">
    <location>
        <begin position="172"/>
        <end position="192"/>
    </location>
</feature>
<evidence type="ECO:0000256" key="6">
    <source>
        <dbReference type="ARBA" id="ARBA00022989"/>
    </source>
</evidence>
<organism evidence="9 10">
    <name type="scientific">Insulibacter thermoxylanivorax</name>
    <dbReference type="NCBI Taxonomy" id="2749268"/>
    <lineage>
        <taxon>Bacteria</taxon>
        <taxon>Bacillati</taxon>
        <taxon>Bacillota</taxon>
        <taxon>Bacilli</taxon>
        <taxon>Bacillales</taxon>
        <taxon>Paenibacillaceae</taxon>
        <taxon>Insulibacter</taxon>
    </lineage>
</organism>
<evidence type="ECO:0000256" key="2">
    <source>
        <dbReference type="ARBA" id="ARBA00010735"/>
    </source>
</evidence>
<dbReference type="GO" id="GO:1903785">
    <property type="term" value="P:L-valine transmembrane transport"/>
    <property type="evidence" value="ECO:0007669"/>
    <property type="project" value="TreeGrafter"/>
</dbReference>
<comment type="similarity">
    <text evidence="2">Belongs to the AzlC family.</text>
</comment>
<dbReference type="PANTHER" id="PTHR34979:SF1">
    <property type="entry name" value="INNER MEMBRANE PROTEIN YGAZ"/>
    <property type="match status" value="1"/>
</dbReference>
<protein>
    <submittedName>
        <fullName evidence="9">Branched-chain amino acid ABC transporter permease</fullName>
    </submittedName>
</protein>
<keyword evidence="6 8" id="KW-1133">Transmembrane helix</keyword>
<feature type="transmembrane region" description="Helical" evidence="8">
    <location>
        <begin position="198"/>
        <end position="217"/>
    </location>
</feature>
<dbReference type="Proteomes" id="UP000654993">
    <property type="component" value="Unassembled WGS sequence"/>
</dbReference>
<reference evidence="9" key="2">
    <citation type="journal article" date="2021" name="Data Brief">
        <title>Draft genome sequence data of the facultative, thermophilic, xylanolytic bacterium Paenibacillus sp. strain DA-C8.</title>
        <authorList>
            <person name="Chhe C."/>
            <person name="Uke A."/>
            <person name="Baramee S."/>
            <person name="Ungkulpasvich U."/>
            <person name="Tachaapaikoon C."/>
            <person name="Pason P."/>
            <person name="Waeonukul R."/>
            <person name="Ratanakhanokchai K."/>
            <person name="Kosugi A."/>
        </authorList>
    </citation>
    <scope>NUCLEOTIDE SEQUENCE</scope>
    <source>
        <strain evidence="9">DA-C8</strain>
    </source>
</reference>
<feature type="transmembrane region" description="Helical" evidence="8">
    <location>
        <begin position="54"/>
        <end position="73"/>
    </location>
</feature>
<evidence type="ECO:0000256" key="1">
    <source>
        <dbReference type="ARBA" id="ARBA00004651"/>
    </source>
</evidence>
<evidence type="ECO:0000256" key="5">
    <source>
        <dbReference type="ARBA" id="ARBA00022692"/>
    </source>
</evidence>
<feature type="transmembrane region" description="Helical" evidence="8">
    <location>
        <begin position="224"/>
        <end position="241"/>
    </location>
</feature>
<dbReference type="GO" id="GO:0005886">
    <property type="term" value="C:plasma membrane"/>
    <property type="evidence" value="ECO:0007669"/>
    <property type="project" value="UniProtKB-SubCell"/>
</dbReference>
<keyword evidence="7 8" id="KW-0472">Membrane</keyword>
<evidence type="ECO:0000256" key="7">
    <source>
        <dbReference type="ARBA" id="ARBA00023136"/>
    </source>
</evidence>
<comment type="caution">
    <text evidence="9">The sequence shown here is derived from an EMBL/GenBank/DDBJ whole genome shotgun (WGS) entry which is preliminary data.</text>
</comment>
<evidence type="ECO:0000313" key="9">
    <source>
        <dbReference type="EMBL" id="GFR39229.1"/>
    </source>
</evidence>
<evidence type="ECO:0000256" key="4">
    <source>
        <dbReference type="ARBA" id="ARBA00022475"/>
    </source>
</evidence>
<sequence>MNGSHTEKPIEHPIENPILPSDSAAAQAELSPSGQLPLERLTFWGGVKDCIPTLLGYLSIGFAAGVVGAAEGLSVLEIGLMSVFLYAGSAQFIVAGMMSAGSSILSIIVTVFFVNLRHLLLSAALAPMFRQYSAKKNFILGAQLTDETFGVAINRLTPNTTHRDQWMLGMNITAQINWVLATLVGAWFGTWIPNPQQFGLGFALPAMFAGLVVQSLIHRKKFRTDLIVAGSTIVYFVLAFLWLPGHIAVIAAAVAAAITGMVVER</sequence>
<keyword evidence="3" id="KW-0813">Transport</keyword>
<reference evidence="9" key="1">
    <citation type="submission" date="2020-08" db="EMBL/GenBank/DDBJ databases">
        <authorList>
            <person name="Uke A."/>
            <person name="Chhe C."/>
            <person name="Baramee S."/>
            <person name="Kosugi A."/>
        </authorList>
    </citation>
    <scope>NUCLEOTIDE SEQUENCE</scope>
    <source>
        <strain evidence="9">DA-C8</strain>
    </source>
</reference>
<keyword evidence="10" id="KW-1185">Reference proteome</keyword>